<dbReference type="NCBIfam" id="TIGR00420">
    <property type="entry name" value="trmU"/>
    <property type="match status" value="1"/>
</dbReference>
<evidence type="ECO:0000259" key="16">
    <source>
        <dbReference type="Pfam" id="PF20259"/>
    </source>
</evidence>
<proteinExistence type="inferred from homology"/>
<dbReference type="EC" id="2.8.1.14" evidence="4"/>
<gene>
    <name evidence="18" type="primary">TRMU</name>
</gene>
<dbReference type="AlphaFoldDB" id="A0AAJ7U0J3"/>
<evidence type="ECO:0000256" key="4">
    <source>
        <dbReference type="ARBA" id="ARBA00011953"/>
    </source>
</evidence>
<dbReference type="HAMAP" id="MF_00144">
    <property type="entry name" value="tRNA_thiouridyl_MnmA"/>
    <property type="match status" value="1"/>
</dbReference>
<dbReference type="InterPro" id="IPR004506">
    <property type="entry name" value="MnmA-like"/>
</dbReference>
<evidence type="ECO:0000256" key="1">
    <source>
        <dbReference type="ARBA" id="ARBA00003986"/>
    </source>
</evidence>
<dbReference type="PANTHER" id="PTHR11933">
    <property type="entry name" value="TRNA 5-METHYLAMINOMETHYL-2-THIOURIDYLATE -METHYLTRANSFERASE"/>
    <property type="match status" value="1"/>
</dbReference>
<dbReference type="CTD" id="55687"/>
<evidence type="ECO:0000256" key="2">
    <source>
        <dbReference type="ARBA" id="ARBA00004173"/>
    </source>
</evidence>
<evidence type="ECO:0000256" key="6">
    <source>
        <dbReference type="ARBA" id="ARBA00022555"/>
    </source>
</evidence>
<evidence type="ECO:0000256" key="11">
    <source>
        <dbReference type="ARBA" id="ARBA00022884"/>
    </source>
</evidence>
<dbReference type="InterPro" id="IPR014729">
    <property type="entry name" value="Rossmann-like_a/b/a_fold"/>
</dbReference>
<keyword evidence="8" id="KW-0819">tRNA processing</keyword>
<dbReference type="FunFam" id="2.30.30.280:FF:000001">
    <property type="entry name" value="tRNA-specific 2-thiouridylase MnmA"/>
    <property type="match status" value="1"/>
</dbReference>
<evidence type="ECO:0000256" key="13">
    <source>
        <dbReference type="ARBA" id="ARBA00049564"/>
    </source>
</evidence>
<dbReference type="InterPro" id="IPR046885">
    <property type="entry name" value="MnmA-like_C"/>
</dbReference>
<evidence type="ECO:0000256" key="12">
    <source>
        <dbReference type="ARBA" id="ARBA00023157"/>
    </source>
</evidence>
<dbReference type="Proteomes" id="UP001318040">
    <property type="component" value="Chromosome 46"/>
</dbReference>
<keyword evidence="17" id="KW-1185">Reference proteome</keyword>
<evidence type="ECO:0000313" key="17">
    <source>
        <dbReference type="Proteomes" id="UP001318040"/>
    </source>
</evidence>
<accession>A0AAJ7U0J3</accession>
<dbReference type="Gene3D" id="3.40.50.620">
    <property type="entry name" value="HUPs"/>
    <property type="match status" value="1"/>
</dbReference>
<organism evidence="17 18">
    <name type="scientific">Petromyzon marinus</name>
    <name type="common">Sea lamprey</name>
    <dbReference type="NCBI Taxonomy" id="7757"/>
    <lineage>
        <taxon>Eukaryota</taxon>
        <taxon>Metazoa</taxon>
        <taxon>Chordata</taxon>
        <taxon>Craniata</taxon>
        <taxon>Vertebrata</taxon>
        <taxon>Cyclostomata</taxon>
        <taxon>Hyperoartia</taxon>
        <taxon>Petromyzontiformes</taxon>
        <taxon>Petromyzontidae</taxon>
        <taxon>Petromyzon</taxon>
    </lineage>
</organism>
<dbReference type="RefSeq" id="XP_032827472.1">
    <property type="nucleotide sequence ID" value="XM_032971581.1"/>
</dbReference>
<keyword evidence="9" id="KW-0547">Nucleotide-binding</keyword>
<evidence type="ECO:0000256" key="3">
    <source>
        <dbReference type="ARBA" id="ARBA00006191"/>
    </source>
</evidence>
<dbReference type="GO" id="GO:0005739">
    <property type="term" value="C:mitochondrion"/>
    <property type="evidence" value="ECO:0007669"/>
    <property type="project" value="UniProtKB-SubCell"/>
</dbReference>
<dbReference type="Gene3D" id="2.30.30.280">
    <property type="entry name" value="Adenine nucleotide alpha hydrolases-like domains"/>
    <property type="match status" value="1"/>
</dbReference>
<dbReference type="GO" id="GO:0005524">
    <property type="term" value="F:ATP binding"/>
    <property type="evidence" value="ECO:0007669"/>
    <property type="project" value="UniProtKB-KW"/>
</dbReference>
<evidence type="ECO:0000256" key="8">
    <source>
        <dbReference type="ARBA" id="ARBA00022694"/>
    </source>
</evidence>
<comment type="catalytic activity">
    <reaction evidence="13">
        <text>5-taurinomethyluridine(34) in tRNA + S-sulfanyl-L-cysteinyl-[protein] + AH2 + ATP = 5-taurinomethyl-2-thiouridine(34) in tRNA + L-cysteinyl-[protein] + A + AMP + diphosphate + H(+)</text>
        <dbReference type="Rhea" id="RHEA:47040"/>
        <dbReference type="Rhea" id="RHEA-COMP:10131"/>
        <dbReference type="Rhea" id="RHEA-COMP:11726"/>
        <dbReference type="Rhea" id="RHEA-COMP:11732"/>
        <dbReference type="Rhea" id="RHEA-COMP:11733"/>
        <dbReference type="ChEBI" id="CHEBI:13193"/>
        <dbReference type="ChEBI" id="CHEBI:15378"/>
        <dbReference type="ChEBI" id="CHEBI:17499"/>
        <dbReference type="ChEBI" id="CHEBI:29950"/>
        <dbReference type="ChEBI" id="CHEBI:30616"/>
        <dbReference type="ChEBI" id="CHEBI:33019"/>
        <dbReference type="ChEBI" id="CHEBI:61963"/>
        <dbReference type="ChEBI" id="CHEBI:87171"/>
        <dbReference type="ChEBI" id="CHEBI:87172"/>
        <dbReference type="ChEBI" id="CHEBI:456215"/>
        <dbReference type="EC" id="2.8.1.14"/>
    </reaction>
</comment>
<dbReference type="CDD" id="cd01998">
    <property type="entry name" value="MnmA_TRMU-like"/>
    <property type="match status" value="1"/>
</dbReference>
<dbReference type="FunFam" id="3.40.50.620:FF:000104">
    <property type="entry name" value="Mitochondrial tRNA-specific 2-thiouridylase 1"/>
    <property type="match status" value="1"/>
</dbReference>
<keyword evidence="10" id="KW-0067">ATP-binding</keyword>
<dbReference type="NCBIfam" id="NF001138">
    <property type="entry name" value="PRK00143.1"/>
    <property type="match status" value="1"/>
</dbReference>
<feature type="region of interest" description="Disordered" evidence="14">
    <location>
        <begin position="386"/>
        <end position="414"/>
    </location>
</feature>
<evidence type="ECO:0000313" key="18">
    <source>
        <dbReference type="RefSeq" id="XP_032827472.1"/>
    </source>
</evidence>
<dbReference type="PANTHER" id="PTHR11933:SF5">
    <property type="entry name" value="MITOCHONDRIAL TRNA-SPECIFIC 2-THIOURIDYLASE 1"/>
    <property type="match status" value="1"/>
</dbReference>
<feature type="domain" description="tRNA-specific 2-thiouridylase MnmA-like central" evidence="16">
    <location>
        <begin position="224"/>
        <end position="286"/>
    </location>
</feature>
<keyword evidence="11" id="KW-0694">RNA-binding</keyword>
<dbReference type="GO" id="GO:0002143">
    <property type="term" value="P:tRNA wobble position uridine thiolation"/>
    <property type="evidence" value="ECO:0007669"/>
    <property type="project" value="TreeGrafter"/>
</dbReference>
<name>A0AAJ7U0J3_PETMA</name>
<evidence type="ECO:0000256" key="14">
    <source>
        <dbReference type="SAM" id="MobiDB-lite"/>
    </source>
</evidence>
<dbReference type="SUPFAM" id="SSF52402">
    <property type="entry name" value="Adenine nucleotide alpha hydrolases-like"/>
    <property type="match status" value="1"/>
</dbReference>
<feature type="compositionally biased region" description="Basic and acidic residues" evidence="14">
    <location>
        <begin position="395"/>
        <end position="406"/>
    </location>
</feature>
<dbReference type="GO" id="GO:0061708">
    <property type="term" value="F:tRNA-5-taurinomethyluridine 2-sulfurtransferase"/>
    <property type="evidence" value="ECO:0007669"/>
    <property type="project" value="UniProtKB-EC"/>
</dbReference>
<feature type="domain" description="tRNA-specific 2-thiouridylase MnmA-like C-terminal" evidence="15">
    <location>
        <begin position="298"/>
        <end position="377"/>
    </location>
</feature>
<dbReference type="Gene3D" id="2.40.30.10">
    <property type="entry name" value="Translation factors"/>
    <property type="match status" value="1"/>
</dbReference>
<evidence type="ECO:0000256" key="10">
    <source>
        <dbReference type="ARBA" id="ARBA00022840"/>
    </source>
</evidence>
<keyword evidence="12" id="KW-1015">Disulfide bond</keyword>
<comment type="function">
    <text evidence="1">Catalyzes the 2-thiolation of uridine at the wobble position (U34) of mitochondrial tRNA(Lys), tRNA(Glu) and tRNA(Gln). Required for the formation of 5-taurinomethyl-2-thiouridine (tm5s2U) of mitochondrial tRNA(Lys), tRNA(Glu), and tRNA(Gln) at the wobble position. ATP is required to activate the C2 atom of the wobble base.</text>
</comment>
<evidence type="ECO:0000256" key="5">
    <source>
        <dbReference type="ARBA" id="ARBA00018888"/>
    </source>
</evidence>
<reference evidence="18" key="1">
    <citation type="submission" date="2025-08" db="UniProtKB">
        <authorList>
            <consortium name="RefSeq"/>
        </authorList>
    </citation>
    <scope>IDENTIFICATION</scope>
    <source>
        <tissue evidence="18">Sperm</tissue>
    </source>
</reference>
<dbReference type="GO" id="GO:0000049">
    <property type="term" value="F:tRNA binding"/>
    <property type="evidence" value="ECO:0007669"/>
    <property type="project" value="UniProtKB-KW"/>
</dbReference>
<evidence type="ECO:0000256" key="9">
    <source>
        <dbReference type="ARBA" id="ARBA00022741"/>
    </source>
</evidence>
<dbReference type="GeneID" id="116952333"/>
<evidence type="ECO:0000256" key="7">
    <source>
        <dbReference type="ARBA" id="ARBA00022679"/>
    </source>
</evidence>
<comment type="subcellular location">
    <subcellularLocation>
        <location evidence="2">Mitochondrion</location>
    </subcellularLocation>
</comment>
<dbReference type="Pfam" id="PF20259">
    <property type="entry name" value="tRNA_Me_trans_M"/>
    <property type="match status" value="1"/>
</dbReference>
<keyword evidence="6" id="KW-0820">tRNA-binding</keyword>
<evidence type="ECO:0000259" key="15">
    <source>
        <dbReference type="Pfam" id="PF20258"/>
    </source>
</evidence>
<dbReference type="InterPro" id="IPR023382">
    <property type="entry name" value="MnmA-like_central_sf"/>
</dbReference>
<dbReference type="Pfam" id="PF03054">
    <property type="entry name" value="tRNA_Me_trans"/>
    <property type="match status" value="1"/>
</dbReference>
<dbReference type="Pfam" id="PF20258">
    <property type="entry name" value="tRNA_Me_trans_C"/>
    <property type="match status" value="1"/>
</dbReference>
<sequence>MGSTRHVAVAVSGGVDSAVAALLMKRRGHRVTGVFMRNWDRADEVAAGPCSGDRDRDDARRVCDQLDVPFREVSFVKEYWHDVFSAMLRGYEGGRTPNPDILCNRHIKFHHLLQFAMERLGADAVATGHYARTSLEEEAVLGQTYGAGGDPPRGVRLLVSADPVKDQTFFLSQVPARALRHALFPVGGLPKAVVRRVAAQAGLNHVLQRRESVGMCFIGKRKFENFLLEYLEPRPGNFVSMEDGRILGQHKGAFLLTVGQRARIGGLRSAWFVVEKNVDTGDVLVAPSNDHPALQHSTLSTGRVHWMWGAPPTELVRSGRMELLARFHHQMPLRRCSLTLEPDGSAWLAFAQPVRAPPLGQFAVFYHGDECLGSGEIVHVGPSVYSLRRGGGDPPQHRDPPKHWDPSTDTDPTHAQAATLRLGIP</sequence>
<dbReference type="InterPro" id="IPR046884">
    <property type="entry name" value="MnmA-like_central"/>
</dbReference>
<keyword evidence="7" id="KW-0808">Transferase</keyword>
<comment type="similarity">
    <text evidence="3">Belongs to the MnmA/TRMU family.</text>
</comment>
<protein>
    <recommendedName>
        <fullName evidence="5">Mitochondrial tRNA-specific 2-thiouridylase 1</fullName>
        <ecNumber evidence="4">2.8.1.14</ecNumber>
    </recommendedName>
</protein>
<dbReference type="KEGG" id="pmrn:116952333"/>